<reference evidence="3 4" key="1">
    <citation type="submission" date="2022-06" db="EMBL/GenBank/DDBJ databases">
        <title>New Species of the Genus Actinoplanes, ActinopZanes ferrugineus.</title>
        <authorList>
            <person name="Ding P."/>
        </authorList>
    </citation>
    <scope>NUCLEOTIDE SEQUENCE [LARGE SCALE GENOMIC DNA]</scope>
    <source>
        <strain evidence="3 4">TRM88003</strain>
    </source>
</reference>
<evidence type="ECO:0000256" key="2">
    <source>
        <dbReference type="SAM" id="Phobius"/>
    </source>
</evidence>
<evidence type="ECO:0000313" key="3">
    <source>
        <dbReference type="EMBL" id="MCO8270441.1"/>
    </source>
</evidence>
<keyword evidence="2" id="KW-1133">Transmembrane helix</keyword>
<keyword evidence="4" id="KW-1185">Reference proteome</keyword>
<dbReference type="Proteomes" id="UP001523369">
    <property type="component" value="Unassembled WGS sequence"/>
</dbReference>
<accession>A0ABT1DK80</accession>
<dbReference type="RefSeq" id="WP_253236578.1">
    <property type="nucleotide sequence ID" value="NZ_JAMYJR010000005.1"/>
</dbReference>
<proteinExistence type="predicted"/>
<feature type="compositionally biased region" description="Basic and acidic residues" evidence="1">
    <location>
        <begin position="1"/>
        <end position="18"/>
    </location>
</feature>
<feature type="region of interest" description="Disordered" evidence="1">
    <location>
        <begin position="1"/>
        <end position="21"/>
    </location>
</feature>
<name>A0ABT1DK80_9ACTN</name>
<evidence type="ECO:0000313" key="4">
    <source>
        <dbReference type="Proteomes" id="UP001523369"/>
    </source>
</evidence>
<evidence type="ECO:0000256" key="1">
    <source>
        <dbReference type="SAM" id="MobiDB-lite"/>
    </source>
</evidence>
<organism evidence="3 4">
    <name type="scientific">Paractinoplanes aksuensis</name>
    <dbReference type="NCBI Taxonomy" id="2939490"/>
    <lineage>
        <taxon>Bacteria</taxon>
        <taxon>Bacillati</taxon>
        <taxon>Actinomycetota</taxon>
        <taxon>Actinomycetes</taxon>
        <taxon>Micromonosporales</taxon>
        <taxon>Micromonosporaceae</taxon>
        <taxon>Paractinoplanes</taxon>
    </lineage>
</organism>
<feature type="transmembrane region" description="Helical" evidence="2">
    <location>
        <begin position="44"/>
        <end position="65"/>
    </location>
</feature>
<comment type="caution">
    <text evidence="3">The sequence shown here is derived from an EMBL/GenBank/DDBJ whole genome shotgun (WGS) entry which is preliminary data.</text>
</comment>
<keyword evidence="2" id="KW-0472">Membrane</keyword>
<keyword evidence="2" id="KW-0812">Transmembrane</keyword>
<gene>
    <name evidence="3" type="ORF">M1L60_07510</name>
</gene>
<dbReference type="EMBL" id="JAMYJR010000005">
    <property type="protein sequence ID" value="MCO8270441.1"/>
    <property type="molecule type" value="Genomic_DNA"/>
</dbReference>
<sequence>MTDRDQLREAFETQEHNTPDPSAVYARVQELSQKYKRRRRGAQIAAGGVLGAGLIAGAINLPSFLPASNAVSNTSAGVPAAAPAVSASADPEDTRQEQLEAYSEAGFGYDDAGRLAKIWKLSDDNRLEVKAEAGRRLLLGETLPIKPTPDAPVEEETINPQDEARFAAFFNAGYTYTEAEKLAKIWKIADPSDAKLEAGKRLLAGQELPVKPTPEGVAAGLEAKRVSKFFDSGYDVDDAVKLAKTWNLKDAYSAKVEGGKRLLAGETLPIQP</sequence>
<protein>
    <submittedName>
        <fullName evidence="3">Uncharacterized protein</fullName>
    </submittedName>
</protein>